<accession>A0A0A9ADJ1</accession>
<reference evidence="2" key="1">
    <citation type="submission" date="2014-09" db="EMBL/GenBank/DDBJ databases">
        <authorList>
            <person name="Magalhaes I.L.F."/>
            <person name="Oliveira U."/>
            <person name="Santos F.R."/>
            <person name="Vidigal T.H.D.A."/>
            <person name="Brescovit A.D."/>
            <person name="Santos A.J."/>
        </authorList>
    </citation>
    <scope>NUCLEOTIDE SEQUENCE</scope>
    <source>
        <tissue evidence="2">Shoot tissue taken approximately 20 cm above the soil surface</tissue>
    </source>
</reference>
<dbReference type="EMBL" id="GBRH01250850">
    <property type="protein sequence ID" value="JAD47045.1"/>
    <property type="molecule type" value="Transcribed_RNA"/>
</dbReference>
<dbReference type="AlphaFoldDB" id="A0A0A9ADJ1"/>
<evidence type="ECO:0000313" key="2">
    <source>
        <dbReference type="EMBL" id="JAD47045.1"/>
    </source>
</evidence>
<sequence length="107" mass="10906">MPSSSSGKPAAAMDPAGGGDEMAGGLGGLAVPCAVDPVAVDCGAGQNIGAESRSRKRNATVVVIGSNNLAGNGDWQVACEEDSQRISIGIEDLRPQLDEDIKELWLL</sequence>
<evidence type="ECO:0000256" key="1">
    <source>
        <dbReference type="SAM" id="MobiDB-lite"/>
    </source>
</evidence>
<name>A0A0A9ADJ1_ARUDO</name>
<proteinExistence type="predicted"/>
<reference evidence="2" key="2">
    <citation type="journal article" date="2015" name="Data Brief">
        <title>Shoot transcriptome of the giant reed, Arundo donax.</title>
        <authorList>
            <person name="Barrero R.A."/>
            <person name="Guerrero F.D."/>
            <person name="Moolhuijzen P."/>
            <person name="Goolsby J.A."/>
            <person name="Tidwell J."/>
            <person name="Bellgard S.E."/>
            <person name="Bellgard M.I."/>
        </authorList>
    </citation>
    <scope>NUCLEOTIDE SEQUENCE</scope>
    <source>
        <tissue evidence="2">Shoot tissue taken approximately 20 cm above the soil surface</tissue>
    </source>
</reference>
<organism evidence="2">
    <name type="scientific">Arundo donax</name>
    <name type="common">Giant reed</name>
    <name type="synonym">Donax arundinaceus</name>
    <dbReference type="NCBI Taxonomy" id="35708"/>
    <lineage>
        <taxon>Eukaryota</taxon>
        <taxon>Viridiplantae</taxon>
        <taxon>Streptophyta</taxon>
        <taxon>Embryophyta</taxon>
        <taxon>Tracheophyta</taxon>
        <taxon>Spermatophyta</taxon>
        <taxon>Magnoliopsida</taxon>
        <taxon>Liliopsida</taxon>
        <taxon>Poales</taxon>
        <taxon>Poaceae</taxon>
        <taxon>PACMAD clade</taxon>
        <taxon>Arundinoideae</taxon>
        <taxon>Arundineae</taxon>
        <taxon>Arundo</taxon>
    </lineage>
</organism>
<feature type="region of interest" description="Disordered" evidence="1">
    <location>
        <begin position="1"/>
        <end position="21"/>
    </location>
</feature>
<protein>
    <submittedName>
        <fullName evidence="2">Uncharacterized protein</fullName>
    </submittedName>
</protein>